<evidence type="ECO:0000313" key="2">
    <source>
        <dbReference type="EMBL" id="KAH1179326.1"/>
    </source>
</evidence>
<accession>A0A9D4B3R0</accession>
<evidence type="ECO:0000313" key="3">
    <source>
        <dbReference type="Proteomes" id="UP000827986"/>
    </source>
</evidence>
<keyword evidence="3" id="KW-1185">Reference proteome</keyword>
<reference evidence="2" key="1">
    <citation type="submission" date="2021-09" db="EMBL/GenBank/DDBJ databases">
        <title>The genome of Mauremys mutica provides insights into the evolution of semi-aquatic lifestyle.</title>
        <authorList>
            <person name="Gong S."/>
            <person name="Gao Y."/>
        </authorList>
    </citation>
    <scope>NUCLEOTIDE SEQUENCE</scope>
    <source>
        <strain evidence="2">MM-2020</strain>
        <tissue evidence="2">Muscle</tissue>
    </source>
</reference>
<dbReference type="AlphaFoldDB" id="A0A9D4B3R0"/>
<sequence>MEHSLRLVESDFPPPPPPPEPRCSCSGSTLVPEELMVQLRILRSFSGGKGPIQQKERLKGRGKSPLMPGSKEASRPAVESAEASPCPRTNRNPLASSPRIRALQTEGQLKEILLDTCSGIVFPGSQPQRAHEPFICTSSSTAQCGLTPRNRVPVHHYQPGCSPVRIPESWKNPNPLC</sequence>
<name>A0A9D4B3R0_9SAUR</name>
<feature type="region of interest" description="Disordered" evidence="1">
    <location>
        <begin position="1"/>
        <end position="25"/>
    </location>
</feature>
<dbReference type="Proteomes" id="UP000827986">
    <property type="component" value="Unassembled WGS sequence"/>
</dbReference>
<evidence type="ECO:0000256" key="1">
    <source>
        <dbReference type="SAM" id="MobiDB-lite"/>
    </source>
</evidence>
<feature type="region of interest" description="Disordered" evidence="1">
    <location>
        <begin position="46"/>
        <end position="100"/>
    </location>
</feature>
<dbReference type="EMBL" id="JAHDVG010000472">
    <property type="protein sequence ID" value="KAH1179326.1"/>
    <property type="molecule type" value="Genomic_DNA"/>
</dbReference>
<comment type="caution">
    <text evidence="2">The sequence shown here is derived from an EMBL/GenBank/DDBJ whole genome shotgun (WGS) entry which is preliminary data.</text>
</comment>
<organism evidence="2 3">
    <name type="scientific">Mauremys mutica</name>
    <name type="common">yellowpond turtle</name>
    <dbReference type="NCBI Taxonomy" id="74926"/>
    <lineage>
        <taxon>Eukaryota</taxon>
        <taxon>Metazoa</taxon>
        <taxon>Chordata</taxon>
        <taxon>Craniata</taxon>
        <taxon>Vertebrata</taxon>
        <taxon>Euteleostomi</taxon>
        <taxon>Archelosauria</taxon>
        <taxon>Testudinata</taxon>
        <taxon>Testudines</taxon>
        <taxon>Cryptodira</taxon>
        <taxon>Durocryptodira</taxon>
        <taxon>Testudinoidea</taxon>
        <taxon>Geoemydidae</taxon>
        <taxon>Geoemydinae</taxon>
        <taxon>Mauremys</taxon>
    </lineage>
</organism>
<feature type="compositionally biased region" description="Pro residues" evidence="1">
    <location>
        <begin position="12"/>
        <end position="21"/>
    </location>
</feature>
<proteinExistence type="predicted"/>
<gene>
    <name evidence="2" type="ORF">KIL84_021909</name>
</gene>
<protein>
    <submittedName>
        <fullName evidence="2">Uncharacterized protein</fullName>
    </submittedName>
</protein>